<protein>
    <recommendedName>
        <fullName evidence="3">Glycosyltransferase</fullName>
    </recommendedName>
</protein>
<keyword evidence="1" id="KW-0812">Transmembrane</keyword>
<dbReference type="EMBL" id="MN740696">
    <property type="protein sequence ID" value="QHU08333.1"/>
    <property type="molecule type" value="Genomic_DNA"/>
</dbReference>
<accession>A0A6C0JSI9</accession>
<reference evidence="2" key="1">
    <citation type="journal article" date="2020" name="Nature">
        <title>Giant virus diversity and host interactions through global metagenomics.</title>
        <authorList>
            <person name="Schulz F."/>
            <person name="Roux S."/>
            <person name="Paez-Espino D."/>
            <person name="Jungbluth S."/>
            <person name="Walsh D.A."/>
            <person name="Denef V.J."/>
            <person name="McMahon K.D."/>
            <person name="Konstantinidis K.T."/>
            <person name="Eloe-Fadrosh E.A."/>
            <person name="Kyrpides N.C."/>
            <person name="Woyke T."/>
        </authorList>
    </citation>
    <scope>NUCLEOTIDE SEQUENCE</scope>
    <source>
        <strain evidence="2">GVMAG-S-1062768-28</strain>
    </source>
</reference>
<proteinExistence type="predicted"/>
<organism evidence="2">
    <name type="scientific">viral metagenome</name>
    <dbReference type="NCBI Taxonomy" id="1070528"/>
    <lineage>
        <taxon>unclassified sequences</taxon>
        <taxon>metagenomes</taxon>
        <taxon>organismal metagenomes</taxon>
    </lineage>
</organism>
<keyword evidence="1" id="KW-1133">Transmembrane helix</keyword>
<evidence type="ECO:0000256" key="1">
    <source>
        <dbReference type="SAM" id="Phobius"/>
    </source>
</evidence>
<keyword evidence="1" id="KW-0472">Membrane</keyword>
<evidence type="ECO:0008006" key="3">
    <source>
        <dbReference type="Google" id="ProtNLM"/>
    </source>
</evidence>
<name>A0A6C0JSI9_9ZZZZ</name>
<dbReference type="AlphaFoldDB" id="A0A6C0JSI9"/>
<feature type="transmembrane region" description="Helical" evidence="1">
    <location>
        <begin position="244"/>
        <end position="268"/>
    </location>
</feature>
<evidence type="ECO:0000313" key="2">
    <source>
        <dbReference type="EMBL" id="QHU08333.1"/>
    </source>
</evidence>
<sequence length="269" mass="31396">MNCYKFYPMRFTDGIFNEIDATYVIHLEGNGRLNKIKEQLTRYHPTNQVYILFNKGYKKCKKSPNITIPPLDLVDAFLTCFKHANNQNYKNILILEDDFMFSDAVFQGAPNIDQFLRDNKGPYVYHLGIVPYLQTPTKATIKNKITGKDGNTWNALVSTGMHACIYTPEIRTQILSEDQQKITDWDLFLNINATRYAYEEPLCFQLFPATENSKHWDNTFGISEFLKWLFNLFGMDESIQGYTFFYLFSKCIIPIILILIFLIAIFLVF</sequence>